<evidence type="ECO:0000256" key="2">
    <source>
        <dbReference type="ARBA" id="ARBA00022670"/>
    </source>
</evidence>
<evidence type="ECO:0000313" key="12">
    <source>
        <dbReference type="Proteomes" id="UP000053660"/>
    </source>
</evidence>
<dbReference type="GO" id="GO:0006508">
    <property type="term" value="P:proteolysis"/>
    <property type="evidence" value="ECO:0007669"/>
    <property type="project" value="UniProtKB-KW"/>
</dbReference>
<accession>A0A0B1T2B1</accession>
<evidence type="ECO:0000256" key="3">
    <source>
        <dbReference type="ARBA" id="ARBA00022729"/>
    </source>
</evidence>
<dbReference type="AlphaFoldDB" id="A0A0B1T2B1"/>
<keyword evidence="8" id="KW-0325">Glycoprotein</keyword>
<keyword evidence="5" id="KW-0788">Thiol protease</keyword>
<dbReference type="CDD" id="cd02620">
    <property type="entry name" value="Peptidase_C1A_CathepsinB"/>
    <property type="match status" value="1"/>
</dbReference>
<dbReference type="Pfam" id="PF00112">
    <property type="entry name" value="Peptidase_C1"/>
    <property type="match status" value="1"/>
</dbReference>
<evidence type="ECO:0000313" key="11">
    <source>
        <dbReference type="EMBL" id="KHJ90291.1"/>
    </source>
</evidence>
<evidence type="ECO:0000256" key="7">
    <source>
        <dbReference type="ARBA" id="ARBA00023157"/>
    </source>
</evidence>
<dbReference type="PROSITE" id="PS00640">
    <property type="entry name" value="THIOL_PROTEASE_ASN"/>
    <property type="match status" value="1"/>
</dbReference>
<dbReference type="FunFam" id="3.90.70.10:FF:000031">
    <property type="entry name" value="Cathepsin B"/>
    <property type="match status" value="1"/>
</dbReference>
<feature type="domain" description="Peptidase C1A papain C-terminal" evidence="10">
    <location>
        <begin position="82"/>
        <end position="334"/>
    </location>
</feature>
<keyword evidence="4" id="KW-0378">Hydrolase</keyword>
<dbReference type="SMART" id="SM00645">
    <property type="entry name" value="Pept_C1"/>
    <property type="match status" value="1"/>
</dbReference>
<keyword evidence="3" id="KW-0732">Signal</keyword>
<sequence length="337" mass="38004">MLGKSSTSSDYYFFAVEEAIIRAETSSDVRKIVDYINKKQSLFKAGIPKMSYIDFKSRLMDSRYLDHEGIYAEELDIDEEEIPDSFDARTQWPECESIGIIRDQANCVSGWAVSAASVMSDRACIQSKGKTKYLVSDGDILTCCGTFCGNGCNGGHINKAWEYVVKNGTCTGGLYRKKGVCKPYPLHPCGRHKDQPYYGECTKRTEDTPVCRRSCQLTCPRSYQEDKIYALIGYDVLANETAIQKEIMKNGPVQAGMTVYSDLYLYEEGIYRRTWGADVGTHVVKLIGWGVSPYGTKYWLVANSWNFDWGEEGYFRILRGTNECNIESNVFAGVMKV</sequence>
<keyword evidence="7" id="KW-1015">Disulfide bond</keyword>
<evidence type="ECO:0000256" key="9">
    <source>
        <dbReference type="ARBA" id="ARBA00057399"/>
    </source>
</evidence>
<evidence type="ECO:0000256" key="5">
    <source>
        <dbReference type="ARBA" id="ARBA00022807"/>
    </source>
</evidence>
<dbReference type="InterPro" id="IPR013128">
    <property type="entry name" value="Peptidase_C1A"/>
</dbReference>
<dbReference type="OrthoDB" id="640249at2759"/>
<dbReference type="Gene3D" id="3.90.70.10">
    <property type="entry name" value="Cysteine proteinases"/>
    <property type="match status" value="1"/>
</dbReference>
<dbReference type="GO" id="GO:0008234">
    <property type="term" value="F:cysteine-type peptidase activity"/>
    <property type="evidence" value="ECO:0007669"/>
    <property type="project" value="UniProtKB-KW"/>
</dbReference>
<keyword evidence="6" id="KW-0865">Zymogen</keyword>
<evidence type="ECO:0000256" key="6">
    <source>
        <dbReference type="ARBA" id="ARBA00023145"/>
    </source>
</evidence>
<dbReference type="PANTHER" id="PTHR12411">
    <property type="entry name" value="CYSTEINE PROTEASE FAMILY C1-RELATED"/>
    <property type="match status" value="1"/>
</dbReference>
<evidence type="ECO:0000256" key="8">
    <source>
        <dbReference type="ARBA" id="ARBA00023180"/>
    </source>
</evidence>
<dbReference type="Proteomes" id="UP000053660">
    <property type="component" value="Unassembled WGS sequence"/>
</dbReference>
<dbReference type="SUPFAM" id="SSF54001">
    <property type="entry name" value="Cysteine proteinases"/>
    <property type="match status" value="1"/>
</dbReference>
<organism evidence="11 12">
    <name type="scientific">Oesophagostomum dentatum</name>
    <name type="common">Nodular worm</name>
    <dbReference type="NCBI Taxonomy" id="61180"/>
    <lineage>
        <taxon>Eukaryota</taxon>
        <taxon>Metazoa</taxon>
        <taxon>Ecdysozoa</taxon>
        <taxon>Nematoda</taxon>
        <taxon>Chromadorea</taxon>
        <taxon>Rhabditida</taxon>
        <taxon>Rhabditina</taxon>
        <taxon>Rhabditomorpha</taxon>
        <taxon>Strongyloidea</taxon>
        <taxon>Strongylidae</taxon>
        <taxon>Oesophagostomum</taxon>
    </lineage>
</organism>
<comment type="similarity">
    <text evidence="1">Belongs to the peptidase C1 family.</text>
</comment>
<reference evidence="11 12" key="1">
    <citation type="submission" date="2014-03" db="EMBL/GenBank/DDBJ databases">
        <title>Draft genome of the hookworm Oesophagostomum dentatum.</title>
        <authorList>
            <person name="Mitreva M."/>
        </authorList>
    </citation>
    <scope>NUCLEOTIDE SEQUENCE [LARGE SCALE GENOMIC DNA]</scope>
    <source>
        <strain evidence="11 12">OD-Hann</strain>
    </source>
</reference>
<evidence type="ECO:0000259" key="10">
    <source>
        <dbReference type="SMART" id="SM00645"/>
    </source>
</evidence>
<keyword evidence="12" id="KW-1185">Reference proteome</keyword>
<protein>
    <submittedName>
        <fullName evidence="11">Papain family cysteine protease</fullName>
    </submittedName>
</protein>
<evidence type="ECO:0000256" key="1">
    <source>
        <dbReference type="ARBA" id="ARBA00008455"/>
    </source>
</evidence>
<proteinExistence type="inferred from homology"/>
<dbReference type="EMBL" id="KN553183">
    <property type="protein sequence ID" value="KHJ90291.1"/>
    <property type="molecule type" value="Genomic_DNA"/>
</dbReference>
<name>A0A0B1T2B1_OESDE</name>
<comment type="function">
    <text evidence="9">Expression of the protease correlates with blood-feeding and suggests a role for the protease in blood digestion.</text>
</comment>
<dbReference type="InterPro" id="IPR025661">
    <property type="entry name" value="Pept_asp_AS"/>
</dbReference>
<dbReference type="InterPro" id="IPR038765">
    <property type="entry name" value="Papain-like_cys_pep_sf"/>
</dbReference>
<evidence type="ECO:0000256" key="4">
    <source>
        <dbReference type="ARBA" id="ARBA00022801"/>
    </source>
</evidence>
<dbReference type="InterPro" id="IPR000668">
    <property type="entry name" value="Peptidase_C1A_C"/>
</dbReference>
<gene>
    <name evidence="11" type="ORF">OESDEN_09866</name>
</gene>
<keyword evidence="2 11" id="KW-0645">Protease</keyword>